<accession>A0A6A6A774</accession>
<dbReference type="RefSeq" id="XP_033521385.1">
    <property type="nucleotide sequence ID" value="XM_033671696.1"/>
</dbReference>
<evidence type="ECO:0000256" key="1">
    <source>
        <dbReference type="SAM" id="MobiDB-lite"/>
    </source>
</evidence>
<proteinExistence type="predicted"/>
<keyword evidence="3" id="KW-1185">Reference proteome</keyword>
<dbReference type="GeneID" id="54412128"/>
<sequence length="212" mass="23308">MNSPYDYNFTRSPYPYGRPRTRSKDFPTLRDTADYIPTAFQNHGRGLPRSSGELRPHFGRPGDSNDGFELDYTRNVAGFSDSDESDLEPTAYDIEYFEAAECDSAQARFAGDLGREGRVAGGSRRKEQLNSWRNVFGIGDGHAWAGQTPFNKPFATTTDNREADESLSPWESRKTGTSTKETVPDAGGTPLRAKATAFVPGGNAHGVREGMP</sequence>
<feature type="compositionally biased region" description="Polar residues" evidence="1">
    <location>
        <begin position="1"/>
        <end position="11"/>
    </location>
</feature>
<feature type="region of interest" description="Disordered" evidence="1">
    <location>
        <begin position="146"/>
        <end position="212"/>
    </location>
</feature>
<protein>
    <submittedName>
        <fullName evidence="2">Uncharacterized protein</fullName>
    </submittedName>
</protein>
<evidence type="ECO:0000313" key="2">
    <source>
        <dbReference type="EMBL" id="KAF2126993.1"/>
    </source>
</evidence>
<organism evidence="2 3">
    <name type="scientific">Dothidotthia symphoricarpi CBS 119687</name>
    <dbReference type="NCBI Taxonomy" id="1392245"/>
    <lineage>
        <taxon>Eukaryota</taxon>
        <taxon>Fungi</taxon>
        <taxon>Dikarya</taxon>
        <taxon>Ascomycota</taxon>
        <taxon>Pezizomycotina</taxon>
        <taxon>Dothideomycetes</taxon>
        <taxon>Pleosporomycetidae</taxon>
        <taxon>Pleosporales</taxon>
        <taxon>Dothidotthiaceae</taxon>
        <taxon>Dothidotthia</taxon>
    </lineage>
</organism>
<name>A0A6A6A774_9PLEO</name>
<feature type="compositionally biased region" description="Polar residues" evidence="1">
    <location>
        <begin position="148"/>
        <end position="158"/>
    </location>
</feature>
<evidence type="ECO:0000313" key="3">
    <source>
        <dbReference type="Proteomes" id="UP000799771"/>
    </source>
</evidence>
<dbReference type="Proteomes" id="UP000799771">
    <property type="component" value="Unassembled WGS sequence"/>
</dbReference>
<gene>
    <name evidence="2" type="ORF">P153DRAFT_399070</name>
</gene>
<reference evidence="2" key="1">
    <citation type="journal article" date="2020" name="Stud. Mycol.">
        <title>101 Dothideomycetes genomes: a test case for predicting lifestyles and emergence of pathogens.</title>
        <authorList>
            <person name="Haridas S."/>
            <person name="Albert R."/>
            <person name="Binder M."/>
            <person name="Bloem J."/>
            <person name="Labutti K."/>
            <person name="Salamov A."/>
            <person name="Andreopoulos B."/>
            <person name="Baker S."/>
            <person name="Barry K."/>
            <person name="Bills G."/>
            <person name="Bluhm B."/>
            <person name="Cannon C."/>
            <person name="Castanera R."/>
            <person name="Culley D."/>
            <person name="Daum C."/>
            <person name="Ezra D."/>
            <person name="Gonzalez J."/>
            <person name="Henrissat B."/>
            <person name="Kuo A."/>
            <person name="Liang C."/>
            <person name="Lipzen A."/>
            <person name="Lutzoni F."/>
            <person name="Magnuson J."/>
            <person name="Mondo S."/>
            <person name="Nolan M."/>
            <person name="Ohm R."/>
            <person name="Pangilinan J."/>
            <person name="Park H.-J."/>
            <person name="Ramirez L."/>
            <person name="Alfaro M."/>
            <person name="Sun H."/>
            <person name="Tritt A."/>
            <person name="Yoshinaga Y."/>
            <person name="Zwiers L.-H."/>
            <person name="Turgeon B."/>
            <person name="Goodwin S."/>
            <person name="Spatafora J."/>
            <person name="Crous P."/>
            <person name="Grigoriev I."/>
        </authorList>
    </citation>
    <scope>NUCLEOTIDE SEQUENCE</scope>
    <source>
        <strain evidence="2">CBS 119687</strain>
    </source>
</reference>
<feature type="region of interest" description="Disordered" evidence="1">
    <location>
        <begin position="1"/>
        <end position="69"/>
    </location>
</feature>
<dbReference type="EMBL" id="ML977512">
    <property type="protein sequence ID" value="KAF2126993.1"/>
    <property type="molecule type" value="Genomic_DNA"/>
</dbReference>
<feature type="compositionally biased region" description="Basic and acidic residues" evidence="1">
    <location>
        <begin position="22"/>
        <end position="33"/>
    </location>
</feature>
<dbReference type="AlphaFoldDB" id="A0A6A6A774"/>